<keyword evidence="5" id="KW-0560">Oxidoreductase</keyword>
<name>A0AAJ7SIH1_9ACAR</name>
<dbReference type="GO" id="GO:0046654">
    <property type="term" value="P:tetrahydrofolate biosynthetic process"/>
    <property type="evidence" value="ECO:0007669"/>
    <property type="project" value="InterPro"/>
</dbReference>
<comment type="catalytic activity">
    <reaction evidence="6">
        <text>(6S)-5,6,7,8-tetrahydrofolate + NADP(+) = 7,8-dihydrofolate + NADPH + H(+)</text>
        <dbReference type="Rhea" id="RHEA:15009"/>
        <dbReference type="ChEBI" id="CHEBI:15378"/>
        <dbReference type="ChEBI" id="CHEBI:57451"/>
        <dbReference type="ChEBI" id="CHEBI:57453"/>
        <dbReference type="ChEBI" id="CHEBI:57783"/>
        <dbReference type="ChEBI" id="CHEBI:58349"/>
        <dbReference type="EC" id="1.5.1.3"/>
    </reaction>
</comment>
<keyword evidence="3" id="KW-0554">One-carbon metabolism</keyword>
<sequence length="230" mass="26001">MDCFGIPAPVGSYFEGSIIVWKSKKIVFTELPVRSISEVSHSALEVMIPLCAVVAACKASRGIGFRGDLPWGRKLPNEMKHFARVTTETKEAGKLNSVVMGRKTWESIPDKRRPLPNRVNIIVSATLQPSDQANGVFVVRSLEEALEVSRKENVERVMVIGGAQLYQDALKHPDLSTVYLTDINTDFECDTFLEIDERQFQEEDSIDPAFPRDIQEENGIQYRYRVLRKL</sequence>
<dbReference type="Proteomes" id="UP000694867">
    <property type="component" value="Unplaced"/>
</dbReference>
<evidence type="ECO:0000256" key="2">
    <source>
        <dbReference type="ARBA" id="ARBA00012856"/>
    </source>
</evidence>
<dbReference type="Gene3D" id="3.40.430.10">
    <property type="entry name" value="Dihydrofolate Reductase, subunit A"/>
    <property type="match status" value="1"/>
</dbReference>
<dbReference type="GeneID" id="114827969"/>
<gene>
    <name evidence="9" type="primary">LOC114827969</name>
</gene>
<dbReference type="PANTHER" id="PTHR48069">
    <property type="entry name" value="DIHYDROFOLATE REDUCTASE"/>
    <property type="match status" value="1"/>
</dbReference>
<dbReference type="CTD" id="1719"/>
<dbReference type="InterPro" id="IPR012259">
    <property type="entry name" value="DHFR"/>
</dbReference>
<dbReference type="KEGG" id="goe:114827969"/>
<dbReference type="RefSeq" id="XP_028968382.1">
    <property type="nucleotide sequence ID" value="XM_029112549.1"/>
</dbReference>
<dbReference type="SUPFAM" id="SSF53597">
    <property type="entry name" value="Dihydrofolate reductase-like"/>
    <property type="match status" value="1"/>
</dbReference>
<protein>
    <recommendedName>
        <fullName evidence="2">dihydrofolate reductase</fullName>
        <ecNumber evidence="2">1.5.1.3</ecNumber>
    </recommendedName>
</protein>
<evidence type="ECO:0000313" key="9">
    <source>
        <dbReference type="RefSeq" id="XP_028968382.1"/>
    </source>
</evidence>
<accession>A0AAJ7SIH1</accession>
<dbReference type="GO" id="GO:0046655">
    <property type="term" value="P:folic acid metabolic process"/>
    <property type="evidence" value="ECO:0007669"/>
    <property type="project" value="TreeGrafter"/>
</dbReference>
<dbReference type="GO" id="GO:0050661">
    <property type="term" value="F:NADP binding"/>
    <property type="evidence" value="ECO:0007669"/>
    <property type="project" value="InterPro"/>
</dbReference>
<dbReference type="GO" id="GO:0005739">
    <property type="term" value="C:mitochondrion"/>
    <property type="evidence" value="ECO:0007669"/>
    <property type="project" value="TreeGrafter"/>
</dbReference>
<evidence type="ECO:0000313" key="8">
    <source>
        <dbReference type="Proteomes" id="UP000694867"/>
    </source>
</evidence>
<dbReference type="GO" id="GO:0046452">
    <property type="term" value="P:dihydrofolate metabolic process"/>
    <property type="evidence" value="ECO:0007669"/>
    <property type="project" value="TreeGrafter"/>
</dbReference>
<feature type="domain" description="DHFR" evidence="7">
    <location>
        <begin position="49"/>
        <end position="229"/>
    </location>
</feature>
<evidence type="ECO:0000256" key="3">
    <source>
        <dbReference type="ARBA" id="ARBA00022563"/>
    </source>
</evidence>
<dbReference type="EC" id="1.5.1.3" evidence="2"/>
<evidence type="ECO:0000259" key="7">
    <source>
        <dbReference type="PROSITE" id="PS51330"/>
    </source>
</evidence>
<organism evidence="8 9">
    <name type="scientific">Galendromus occidentalis</name>
    <name type="common">western predatory mite</name>
    <dbReference type="NCBI Taxonomy" id="34638"/>
    <lineage>
        <taxon>Eukaryota</taxon>
        <taxon>Metazoa</taxon>
        <taxon>Ecdysozoa</taxon>
        <taxon>Arthropoda</taxon>
        <taxon>Chelicerata</taxon>
        <taxon>Arachnida</taxon>
        <taxon>Acari</taxon>
        <taxon>Parasitiformes</taxon>
        <taxon>Mesostigmata</taxon>
        <taxon>Gamasina</taxon>
        <taxon>Phytoseioidea</taxon>
        <taxon>Phytoseiidae</taxon>
        <taxon>Typhlodrominae</taxon>
        <taxon>Galendromus</taxon>
    </lineage>
</organism>
<dbReference type="GO" id="GO:0006730">
    <property type="term" value="P:one-carbon metabolic process"/>
    <property type="evidence" value="ECO:0007669"/>
    <property type="project" value="UniProtKB-KW"/>
</dbReference>
<dbReference type="InterPro" id="IPR001796">
    <property type="entry name" value="DHFR_dom"/>
</dbReference>
<dbReference type="PROSITE" id="PS51330">
    <property type="entry name" value="DHFR_2"/>
    <property type="match status" value="1"/>
</dbReference>
<evidence type="ECO:0000256" key="6">
    <source>
        <dbReference type="ARBA" id="ARBA00048873"/>
    </source>
</evidence>
<evidence type="ECO:0000256" key="1">
    <source>
        <dbReference type="ARBA" id="ARBA00004903"/>
    </source>
</evidence>
<evidence type="ECO:0000256" key="4">
    <source>
        <dbReference type="ARBA" id="ARBA00022857"/>
    </source>
</evidence>
<dbReference type="Pfam" id="PF00186">
    <property type="entry name" value="DHFR_1"/>
    <property type="match status" value="1"/>
</dbReference>
<keyword evidence="4" id="KW-0521">NADP</keyword>
<dbReference type="AlphaFoldDB" id="A0AAJ7SIH1"/>
<keyword evidence="8" id="KW-1185">Reference proteome</keyword>
<dbReference type="InterPro" id="IPR024072">
    <property type="entry name" value="DHFR-like_dom_sf"/>
</dbReference>
<reference evidence="9" key="1">
    <citation type="submission" date="2025-08" db="UniProtKB">
        <authorList>
            <consortium name="RefSeq"/>
        </authorList>
    </citation>
    <scope>IDENTIFICATION</scope>
</reference>
<dbReference type="GO" id="GO:0004146">
    <property type="term" value="F:dihydrofolate reductase activity"/>
    <property type="evidence" value="ECO:0007669"/>
    <property type="project" value="UniProtKB-EC"/>
</dbReference>
<dbReference type="CDD" id="cd00209">
    <property type="entry name" value="DHFR"/>
    <property type="match status" value="1"/>
</dbReference>
<evidence type="ECO:0000256" key="5">
    <source>
        <dbReference type="ARBA" id="ARBA00023002"/>
    </source>
</evidence>
<comment type="pathway">
    <text evidence="1">Cofactor biosynthesis; tetrahydrofolate biosynthesis; 5,6,7,8-tetrahydrofolate from 7,8-dihydrofolate: step 1/1.</text>
</comment>
<dbReference type="PANTHER" id="PTHR48069:SF3">
    <property type="entry name" value="DIHYDROFOLATE REDUCTASE"/>
    <property type="match status" value="1"/>
</dbReference>
<proteinExistence type="predicted"/>
<dbReference type="PRINTS" id="PR00070">
    <property type="entry name" value="DHFR"/>
</dbReference>